<feature type="domain" description="VOC" evidence="6">
    <location>
        <begin position="13"/>
        <end position="137"/>
    </location>
</feature>
<evidence type="ECO:0000256" key="1">
    <source>
        <dbReference type="ARBA" id="ARBA00022723"/>
    </source>
</evidence>
<dbReference type="EMBL" id="CP091511">
    <property type="protein sequence ID" value="UOO88180.1"/>
    <property type="molecule type" value="Genomic_DNA"/>
</dbReference>
<gene>
    <name evidence="7" type="ORF">LVJ82_11860</name>
</gene>
<reference evidence="7 8" key="1">
    <citation type="journal article" date="2022" name="Res Sq">
        <title>Evolution of multicellular longitudinally dividing oral cavity symbionts (Neisseriaceae).</title>
        <authorList>
            <person name="Nyongesa S."/>
            <person name="Weber P."/>
            <person name="Bernet E."/>
            <person name="Pullido F."/>
            <person name="Nieckarz M."/>
            <person name="Delaby M."/>
            <person name="Nieves C."/>
            <person name="Viehboeck T."/>
            <person name="Krause N."/>
            <person name="Rivera-Millot A."/>
            <person name="Nakamura A."/>
            <person name="Vischer N."/>
            <person name="VanNieuwenhze M."/>
            <person name="Brun Y."/>
            <person name="Cava F."/>
            <person name="Bulgheresi S."/>
            <person name="Veyrier F."/>
        </authorList>
    </citation>
    <scope>NUCLEOTIDE SEQUENCE [LARGE SCALE GENOMIC DNA]</scope>
    <source>
        <strain evidence="7 8">SN4</strain>
    </source>
</reference>
<proteinExistence type="predicted"/>
<evidence type="ECO:0000256" key="4">
    <source>
        <dbReference type="ARBA" id="ARBA00032460"/>
    </source>
</evidence>
<accession>A0ABY4DXC9</accession>
<dbReference type="GO" id="GO:0016829">
    <property type="term" value="F:lyase activity"/>
    <property type="evidence" value="ECO:0007669"/>
    <property type="project" value="UniProtKB-KW"/>
</dbReference>
<dbReference type="PROSITE" id="PS51819">
    <property type="entry name" value="VOC"/>
    <property type="match status" value="1"/>
</dbReference>
<dbReference type="InterPro" id="IPR029068">
    <property type="entry name" value="Glyas_Bleomycin-R_OHBP_Dase"/>
</dbReference>
<dbReference type="InterPro" id="IPR018146">
    <property type="entry name" value="Glyoxalase_1_CS"/>
</dbReference>
<dbReference type="SUPFAM" id="SSF54593">
    <property type="entry name" value="Glyoxalase/Bleomycin resistance protein/Dihydroxybiphenyl dioxygenase"/>
    <property type="match status" value="1"/>
</dbReference>
<keyword evidence="1" id="KW-0479">Metal-binding</keyword>
<dbReference type="PANTHER" id="PTHR46036">
    <property type="entry name" value="LACTOYLGLUTATHIONE LYASE"/>
    <property type="match status" value="1"/>
</dbReference>
<name>A0ABY4DXC9_9NEIS</name>
<dbReference type="PROSITE" id="PS00934">
    <property type="entry name" value="GLYOXALASE_I_1"/>
    <property type="match status" value="1"/>
</dbReference>
<protein>
    <recommendedName>
        <fullName evidence="3">Aldoketomutase</fullName>
    </recommendedName>
    <alternativeName>
        <fullName evidence="2">Ketone-aldehyde mutase</fullName>
    </alternativeName>
    <alternativeName>
        <fullName evidence="4">Methylglyoxalase</fullName>
    </alternativeName>
    <alternativeName>
        <fullName evidence="5">S-D-lactoylglutathione methylglyoxal lyase</fullName>
    </alternativeName>
</protein>
<sequence>MKTDTVTSAIHYRFDHVMLRVLDLQRSLAFYRDTLGMQVTRYTEYETGQFTNVFLSFNPESESSLELTYNWQQTEAYEAGRVFGHLALMVDDVHAAVAALEQAGVRIKTPPKQMAHGTRTIAFVLDPDDNLIELVEPLSISAD</sequence>
<evidence type="ECO:0000256" key="3">
    <source>
        <dbReference type="ARBA" id="ARBA00030892"/>
    </source>
</evidence>
<dbReference type="Pfam" id="PF00903">
    <property type="entry name" value="Glyoxalase"/>
    <property type="match status" value="1"/>
</dbReference>
<dbReference type="PANTHER" id="PTHR46036:SF5">
    <property type="entry name" value="LACTOYLGLUTATHIONE LYASE"/>
    <property type="match status" value="1"/>
</dbReference>
<evidence type="ECO:0000313" key="8">
    <source>
        <dbReference type="Proteomes" id="UP000832011"/>
    </source>
</evidence>
<dbReference type="InterPro" id="IPR004360">
    <property type="entry name" value="Glyas_Fos-R_dOase_dom"/>
</dbReference>
<evidence type="ECO:0000259" key="6">
    <source>
        <dbReference type="PROSITE" id="PS51819"/>
    </source>
</evidence>
<evidence type="ECO:0000256" key="5">
    <source>
        <dbReference type="ARBA" id="ARBA00033298"/>
    </source>
</evidence>
<dbReference type="InterPro" id="IPR037523">
    <property type="entry name" value="VOC_core"/>
</dbReference>
<keyword evidence="8" id="KW-1185">Reference proteome</keyword>
<organism evidence="7 8">
    <name type="scientific">Vitreoscilla massiliensis</name>
    <dbReference type="NCBI Taxonomy" id="1689272"/>
    <lineage>
        <taxon>Bacteria</taxon>
        <taxon>Pseudomonadati</taxon>
        <taxon>Pseudomonadota</taxon>
        <taxon>Betaproteobacteria</taxon>
        <taxon>Neisseriales</taxon>
        <taxon>Neisseriaceae</taxon>
        <taxon>Vitreoscilla</taxon>
    </lineage>
</organism>
<dbReference type="RefSeq" id="WP_082625625.1">
    <property type="nucleotide sequence ID" value="NZ_CABKVG010000009.1"/>
</dbReference>
<evidence type="ECO:0000256" key="2">
    <source>
        <dbReference type="ARBA" id="ARBA00030291"/>
    </source>
</evidence>
<dbReference type="Proteomes" id="UP000832011">
    <property type="component" value="Chromosome"/>
</dbReference>
<evidence type="ECO:0000313" key="7">
    <source>
        <dbReference type="EMBL" id="UOO88180.1"/>
    </source>
</evidence>
<keyword evidence="7" id="KW-0456">Lyase</keyword>
<dbReference type="Gene3D" id="3.10.180.10">
    <property type="entry name" value="2,3-Dihydroxybiphenyl 1,2-Dioxygenase, domain 1"/>
    <property type="match status" value="1"/>
</dbReference>